<dbReference type="PANTHER" id="PTHR42839:SF2">
    <property type="entry name" value="ISOCHORISMATE SYNTHASE ENTC"/>
    <property type="match status" value="1"/>
</dbReference>
<comment type="similarity">
    <text evidence="2">Belongs to the isochorismate synthase family.</text>
</comment>
<dbReference type="InterPro" id="IPR005801">
    <property type="entry name" value="ADC_synthase"/>
</dbReference>
<dbReference type="SUPFAM" id="SSF56322">
    <property type="entry name" value="ADC synthase"/>
    <property type="match status" value="1"/>
</dbReference>
<comment type="catalytic activity">
    <reaction evidence="1">
        <text>chorismate = isochorismate</text>
        <dbReference type="Rhea" id="RHEA:18985"/>
        <dbReference type="ChEBI" id="CHEBI:29748"/>
        <dbReference type="ChEBI" id="CHEBI:29780"/>
        <dbReference type="EC" id="5.4.4.2"/>
    </reaction>
</comment>
<evidence type="ECO:0000256" key="1">
    <source>
        <dbReference type="ARBA" id="ARBA00000799"/>
    </source>
</evidence>
<dbReference type="EC" id="5.4.4.2" evidence="3"/>
<dbReference type="EMBL" id="PIUM01000050">
    <property type="protein sequence ID" value="PKU21591.1"/>
    <property type="molecule type" value="Genomic_DNA"/>
</dbReference>
<dbReference type="PANTHER" id="PTHR42839">
    <property type="entry name" value="ISOCHORISMATE SYNTHASE ENTC"/>
    <property type="match status" value="1"/>
</dbReference>
<evidence type="ECO:0000256" key="4">
    <source>
        <dbReference type="ARBA" id="ARBA00023235"/>
    </source>
</evidence>
<dbReference type="Gene3D" id="3.60.120.10">
    <property type="entry name" value="Anthranilate synthase"/>
    <property type="match status" value="1"/>
</dbReference>
<name>A0A2N3PMF3_9PROT</name>
<proteinExistence type="inferred from homology"/>
<evidence type="ECO:0000256" key="5">
    <source>
        <dbReference type="ARBA" id="ARBA00041564"/>
    </source>
</evidence>
<evidence type="ECO:0000259" key="6">
    <source>
        <dbReference type="Pfam" id="PF00425"/>
    </source>
</evidence>
<dbReference type="GO" id="GO:0008909">
    <property type="term" value="F:isochorismate synthase activity"/>
    <property type="evidence" value="ECO:0007669"/>
    <property type="project" value="UniProtKB-EC"/>
</dbReference>
<feature type="domain" description="Chorismate-utilising enzyme C-terminal" evidence="6">
    <location>
        <begin position="192"/>
        <end position="442"/>
    </location>
</feature>
<evidence type="ECO:0000256" key="2">
    <source>
        <dbReference type="ARBA" id="ARBA00005297"/>
    </source>
</evidence>
<protein>
    <recommendedName>
        <fullName evidence="3">isochorismate synthase</fullName>
        <ecNumber evidence="3">5.4.4.2</ecNumber>
    </recommendedName>
    <alternativeName>
        <fullName evidence="5">Isochorismate mutase</fullName>
    </alternativeName>
</protein>
<dbReference type="Pfam" id="PF00425">
    <property type="entry name" value="Chorismate_bind"/>
    <property type="match status" value="1"/>
</dbReference>
<reference evidence="8" key="1">
    <citation type="submission" date="2017-12" db="EMBL/GenBank/DDBJ databases">
        <title>Draft genome sequence of Telmatospirillum siberiense 26-4b1T, an acidotolerant peatland alphaproteobacterium potentially involved in sulfur cycling.</title>
        <authorList>
            <person name="Hausmann B."/>
            <person name="Pjevac P."/>
            <person name="Schreck K."/>
            <person name="Herbold C.W."/>
            <person name="Daims H."/>
            <person name="Wagner M."/>
            <person name="Pester M."/>
            <person name="Loy A."/>
        </authorList>
    </citation>
    <scope>NUCLEOTIDE SEQUENCE [LARGE SCALE GENOMIC DNA]</scope>
    <source>
        <strain evidence="8">26-4b1</strain>
    </source>
</reference>
<dbReference type="InterPro" id="IPR004561">
    <property type="entry name" value="IsoChor_synthase"/>
</dbReference>
<dbReference type="RefSeq" id="WP_101253558.1">
    <property type="nucleotide sequence ID" value="NZ_PIUM01000050.1"/>
</dbReference>
<organism evidence="7 8">
    <name type="scientific">Telmatospirillum siberiense</name>
    <dbReference type="NCBI Taxonomy" id="382514"/>
    <lineage>
        <taxon>Bacteria</taxon>
        <taxon>Pseudomonadati</taxon>
        <taxon>Pseudomonadota</taxon>
        <taxon>Alphaproteobacteria</taxon>
        <taxon>Rhodospirillales</taxon>
        <taxon>Rhodospirillaceae</taxon>
        <taxon>Telmatospirillum</taxon>
    </lineage>
</organism>
<dbReference type="NCBIfam" id="TIGR00543">
    <property type="entry name" value="isochor_syn"/>
    <property type="match status" value="1"/>
</dbReference>
<keyword evidence="4" id="KW-0413">Isomerase</keyword>
<keyword evidence="8" id="KW-1185">Reference proteome</keyword>
<evidence type="ECO:0000256" key="3">
    <source>
        <dbReference type="ARBA" id="ARBA00012824"/>
    </source>
</evidence>
<dbReference type="Proteomes" id="UP000233293">
    <property type="component" value="Unassembled WGS sequence"/>
</dbReference>
<evidence type="ECO:0000313" key="7">
    <source>
        <dbReference type="EMBL" id="PKU21591.1"/>
    </source>
</evidence>
<evidence type="ECO:0000313" key="8">
    <source>
        <dbReference type="Proteomes" id="UP000233293"/>
    </source>
</evidence>
<accession>A0A2N3PMF3</accession>
<dbReference type="OrthoDB" id="9806579at2"/>
<comment type="caution">
    <text evidence="7">The sequence shown here is derived from an EMBL/GenBank/DDBJ whole genome shotgun (WGS) entry which is preliminary data.</text>
</comment>
<sequence length="453" mass="48409">MIPAPFAPDLPSFDRRRLLAMLEQRLPDVFPAAGAVISVSVPLGEMAISTMPLHLPDIWSWARPAEGLTLIGLGAALHREFAESAALAAAVRGLDWRWMGTGDDPPVSFLGHGFGGEDSAGLPCGLLRIPRLLLRQRAGRTDMVFSHAGEGDGEAVRRDWLDAADRLLLALLTPMPELSENCLTRVDETPDAETFHHRVRAATRAIGAGDVEKVVLSRRVTMAGSRPFVPARLAAALAEQHPTCAIFTADFGSRVLVAASPERLVACHGGRIESYALAGTARCDADDPFLGGRLLCSAKDRLEHRLVVGWIADALGGLCETLDVPAEPKRMTLGKLQHLWTPISGTLREGADLLQAAERLHPTPAVAGLPLIAARKLLETLGESRSGWYTGATGWIDRRGDGELAVVLRCALLNGYLAELAAGGGIVAASQPEAEFAETELKLQTMLDALRVA</sequence>
<dbReference type="InterPro" id="IPR015890">
    <property type="entry name" value="Chorismate_C"/>
</dbReference>
<dbReference type="AlphaFoldDB" id="A0A2N3PMF3"/>
<gene>
    <name evidence="7" type="ORF">CWS72_25895</name>
</gene>